<feature type="transmembrane region" description="Helical" evidence="7">
    <location>
        <begin position="228"/>
        <end position="250"/>
    </location>
</feature>
<name>A0A1M6BQ59_9ACTN</name>
<gene>
    <name evidence="10" type="ORF">SAMN05421803_101434</name>
</gene>
<evidence type="ECO:0000313" key="11">
    <source>
        <dbReference type="Proteomes" id="UP000184452"/>
    </source>
</evidence>
<reference evidence="10 11" key="1">
    <citation type="submission" date="2016-11" db="EMBL/GenBank/DDBJ databases">
        <authorList>
            <person name="Jaros S."/>
            <person name="Januszkiewicz K."/>
            <person name="Wedrychowicz H."/>
        </authorList>
    </citation>
    <scope>NUCLEOTIDE SEQUENCE [LARGE SCALE GENOMIC DNA]</scope>
    <source>
        <strain evidence="10 11">CGMCC 4.5723</strain>
    </source>
</reference>
<dbReference type="EMBL" id="FQZK01000001">
    <property type="protein sequence ID" value="SHI50826.1"/>
    <property type="molecule type" value="Genomic_DNA"/>
</dbReference>
<dbReference type="PANTHER" id="PTHR43744:SF12">
    <property type="entry name" value="ABC TRANSPORTER PERMEASE PROTEIN MG189-RELATED"/>
    <property type="match status" value="1"/>
</dbReference>
<sequence length="305" mass="32541">MRSVVDERTPASGRRTAPPPRRPGTAGRVRHRGVGERPNLLGGLGALAWLAVVVLPLYALVIATFQRGENYVPEGPLAPPSDPTLGNYATAVDKGLLGFIGNTALVTVGVVALVVVLAATTSFAVVRSRTRLTDTAFRMFLLGLAIPAQAVIIPVYVIIVRLELYDTLAAIVLPTAAFALPVCVLILVGSMRDISEELYEAMALDGAGPVRTFWRLVVPMSRSGLGTVAVYSALQAWNGFLFPLILTQSSDRRVITMGLYEFQGEYRVDVPGLLTAVVLSTVPLFLVYLVARRSLADGLMGVGGK</sequence>
<comment type="similarity">
    <text evidence="7">Belongs to the binding-protein-dependent transport system permease family.</text>
</comment>
<evidence type="ECO:0000259" key="9">
    <source>
        <dbReference type="PROSITE" id="PS50928"/>
    </source>
</evidence>
<keyword evidence="2 7" id="KW-0813">Transport</keyword>
<evidence type="ECO:0000256" key="2">
    <source>
        <dbReference type="ARBA" id="ARBA00022448"/>
    </source>
</evidence>
<dbReference type="AlphaFoldDB" id="A0A1M6BQ59"/>
<feature type="transmembrane region" description="Helical" evidence="7">
    <location>
        <begin position="270"/>
        <end position="291"/>
    </location>
</feature>
<dbReference type="InterPro" id="IPR035906">
    <property type="entry name" value="MetI-like_sf"/>
</dbReference>
<dbReference type="InterPro" id="IPR000515">
    <property type="entry name" value="MetI-like"/>
</dbReference>
<feature type="transmembrane region" description="Helical" evidence="7">
    <location>
        <begin position="104"/>
        <end position="127"/>
    </location>
</feature>
<feature type="transmembrane region" description="Helical" evidence="7">
    <location>
        <begin position="168"/>
        <end position="188"/>
    </location>
</feature>
<evidence type="ECO:0000256" key="5">
    <source>
        <dbReference type="ARBA" id="ARBA00022989"/>
    </source>
</evidence>
<dbReference type="SUPFAM" id="SSF161098">
    <property type="entry name" value="MetI-like"/>
    <property type="match status" value="1"/>
</dbReference>
<dbReference type="CDD" id="cd06261">
    <property type="entry name" value="TM_PBP2"/>
    <property type="match status" value="1"/>
</dbReference>
<dbReference type="OrthoDB" id="61122at2"/>
<keyword evidence="6 7" id="KW-0472">Membrane</keyword>
<dbReference type="STRING" id="758803.SAMN05421803_101434"/>
<organism evidence="10 11">
    <name type="scientific">Nocardiopsis flavescens</name>
    <dbReference type="NCBI Taxonomy" id="758803"/>
    <lineage>
        <taxon>Bacteria</taxon>
        <taxon>Bacillati</taxon>
        <taxon>Actinomycetota</taxon>
        <taxon>Actinomycetes</taxon>
        <taxon>Streptosporangiales</taxon>
        <taxon>Nocardiopsidaceae</taxon>
        <taxon>Nocardiopsis</taxon>
    </lineage>
</organism>
<keyword evidence="11" id="KW-1185">Reference proteome</keyword>
<dbReference type="GO" id="GO:0055085">
    <property type="term" value="P:transmembrane transport"/>
    <property type="evidence" value="ECO:0007669"/>
    <property type="project" value="InterPro"/>
</dbReference>
<feature type="transmembrane region" description="Helical" evidence="7">
    <location>
        <begin position="139"/>
        <end position="162"/>
    </location>
</feature>
<accession>A0A1M6BQ59</accession>
<comment type="subcellular location">
    <subcellularLocation>
        <location evidence="1 7">Cell membrane</location>
        <topology evidence="1 7">Multi-pass membrane protein</topology>
    </subcellularLocation>
</comment>
<evidence type="ECO:0000256" key="4">
    <source>
        <dbReference type="ARBA" id="ARBA00022692"/>
    </source>
</evidence>
<keyword evidence="4 7" id="KW-0812">Transmembrane</keyword>
<evidence type="ECO:0000256" key="1">
    <source>
        <dbReference type="ARBA" id="ARBA00004651"/>
    </source>
</evidence>
<evidence type="ECO:0000256" key="8">
    <source>
        <dbReference type="SAM" id="MobiDB-lite"/>
    </source>
</evidence>
<keyword evidence="5 7" id="KW-1133">Transmembrane helix</keyword>
<proteinExistence type="inferred from homology"/>
<feature type="region of interest" description="Disordered" evidence="8">
    <location>
        <begin position="1"/>
        <end position="33"/>
    </location>
</feature>
<protein>
    <submittedName>
        <fullName evidence="10">Xylobiose transport system permease protein</fullName>
    </submittedName>
</protein>
<evidence type="ECO:0000256" key="6">
    <source>
        <dbReference type="ARBA" id="ARBA00023136"/>
    </source>
</evidence>
<feature type="transmembrane region" description="Helical" evidence="7">
    <location>
        <begin position="40"/>
        <end position="65"/>
    </location>
</feature>
<keyword evidence="3" id="KW-1003">Cell membrane</keyword>
<evidence type="ECO:0000313" key="10">
    <source>
        <dbReference type="EMBL" id="SHI50826.1"/>
    </source>
</evidence>
<dbReference type="Pfam" id="PF00528">
    <property type="entry name" value="BPD_transp_1"/>
    <property type="match status" value="1"/>
</dbReference>
<dbReference type="PANTHER" id="PTHR43744">
    <property type="entry name" value="ABC TRANSPORTER PERMEASE PROTEIN MG189-RELATED-RELATED"/>
    <property type="match status" value="1"/>
</dbReference>
<dbReference type="Proteomes" id="UP000184452">
    <property type="component" value="Unassembled WGS sequence"/>
</dbReference>
<evidence type="ECO:0000256" key="7">
    <source>
        <dbReference type="RuleBase" id="RU363032"/>
    </source>
</evidence>
<dbReference type="PROSITE" id="PS50928">
    <property type="entry name" value="ABC_TM1"/>
    <property type="match status" value="1"/>
</dbReference>
<dbReference type="Gene3D" id="1.10.3720.10">
    <property type="entry name" value="MetI-like"/>
    <property type="match status" value="1"/>
</dbReference>
<dbReference type="GO" id="GO:0005886">
    <property type="term" value="C:plasma membrane"/>
    <property type="evidence" value="ECO:0007669"/>
    <property type="project" value="UniProtKB-SubCell"/>
</dbReference>
<evidence type="ECO:0000256" key="3">
    <source>
        <dbReference type="ARBA" id="ARBA00022475"/>
    </source>
</evidence>
<feature type="domain" description="ABC transmembrane type-1" evidence="9">
    <location>
        <begin position="100"/>
        <end position="291"/>
    </location>
</feature>